<name>A0A9P6N5S7_9BASI</name>
<dbReference type="AlphaFoldDB" id="A0A9P6N5S7"/>
<dbReference type="EMBL" id="MU167510">
    <property type="protein sequence ID" value="KAG0139874.1"/>
    <property type="molecule type" value="Genomic_DNA"/>
</dbReference>
<accession>A0A9P6N5S7</accession>
<organism evidence="1 2">
    <name type="scientific">Cronartium quercuum f. sp. fusiforme G11</name>
    <dbReference type="NCBI Taxonomy" id="708437"/>
    <lineage>
        <taxon>Eukaryota</taxon>
        <taxon>Fungi</taxon>
        <taxon>Dikarya</taxon>
        <taxon>Basidiomycota</taxon>
        <taxon>Pucciniomycotina</taxon>
        <taxon>Pucciniomycetes</taxon>
        <taxon>Pucciniales</taxon>
        <taxon>Coleosporiaceae</taxon>
        <taxon>Cronartium</taxon>
    </lineage>
</organism>
<evidence type="ECO:0000313" key="2">
    <source>
        <dbReference type="Proteomes" id="UP000886653"/>
    </source>
</evidence>
<dbReference type="Proteomes" id="UP000886653">
    <property type="component" value="Unassembled WGS sequence"/>
</dbReference>
<reference evidence="1" key="1">
    <citation type="submission" date="2013-11" db="EMBL/GenBank/DDBJ databases">
        <title>Genome sequence of the fusiform rust pathogen reveals effectors for host alternation and coevolution with pine.</title>
        <authorList>
            <consortium name="DOE Joint Genome Institute"/>
            <person name="Smith K."/>
            <person name="Pendleton A."/>
            <person name="Kubisiak T."/>
            <person name="Anderson C."/>
            <person name="Salamov A."/>
            <person name="Aerts A."/>
            <person name="Riley R."/>
            <person name="Clum A."/>
            <person name="Lindquist E."/>
            <person name="Ence D."/>
            <person name="Campbell M."/>
            <person name="Kronenberg Z."/>
            <person name="Feau N."/>
            <person name="Dhillon B."/>
            <person name="Hamelin R."/>
            <person name="Burleigh J."/>
            <person name="Smith J."/>
            <person name="Yandell M."/>
            <person name="Nelson C."/>
            <person name="Grigoriev I."/>
            <person name="Davis J."/>
        </authorList>
    </citation>
    <scope>NUCLEOTIDE SEQUENCE</scope>
    <source>
        <strain evidence="1">G11</strain>
    </source>
</reference>
<protein>
    <submittedName>
        <fullName evidence="1">Uncharacterized protein</fullName>
    </submittedName>
</protein>
<sequence>DQFNMQQAQALYAICSTCDDTNKSVIMAVEDPKIAFDLLVTMHGDDNGLTIREWLLLGPFLA</sequence>
<feature type="non-terminal residue" evidence="1">
    <location>
        <position position="1"/>
    </location>
</feature>
<gene>
    <name evidence="1" type="ORF">CROQUDRAFT_54118</name>
</gene>
<comment type="caution">
    <text evidence="1">The sequence shown here is derived from an EMBL/GenBank/DDBJ whole genome shotgun (WGS) entry which is preliminary data.</text>
</comment>
<evidence type="ECO:0000313" key="1">
    <source>
        <dbReference type="EMBL" id="KAG0139874.1"/>
    </source>
</evidence>
<proteinExistence type="predicted"/>
<keyword evidence="2" id="KW-1185">Reference proteome</keyword>